<dbReference type="InterPro" id="IPR036388">
    <property type="entry name" value="WH-like_DNA-bd_sf"/>
</dbReference>
<gene>
    <name evidence="5 9" type="primary">recX</name>
    <name evidence="9" type="ORF">MAGMO_3528</name>
</gene>
<evidence type="ECO:0000256" key="5">
    <source>
        <dbReference type="HAMAP-Rule" id="MF_01114"/>
    </source>
</evidence>
<dbReference type="Pfam" id="PF21982">
    <property type="entry name" value="RecX_HTH1"/>
    <property type="match status" value="1"/>
</dbReference>
<accession>A0A1S7LNE6</accession>
<evidence type="ECO:0000313" key="9">
    <source>
        <dbReference type="EMBL" id="CRH07664.1"/>
    </source>
</evidence>
<dbReference type="InterPro" id="IPR053926">
    <property type="entry name" value="RecX_HTH_1st"/>
</dbReference>
<dbReference type="InterPro" id="IPR053924">
    <property type="entry name" value="RecX_HTH_2nd"/>
</dbReference>
<dbReference type="GO" id="GO:0005737">
    <property type="term" value="C:cytoplasm"/>
    <property type="evidence" value="ECO:0007669"/>
    <property type="project" value="UniProtKB-SubCell"/>
</dbReference>
<sequence>MKTPDLYDRALRWLGRREYGETELRRRLMQQEGATPDLVDQVIHRLLELNYLNDQRFAELVVRERIRRGQGPVRIRHELRQKGVPNSLIEQALQSQQSEADDLVTQAQKALNKRYGDAPAEDWKARKKRYDFLMRRGFDGETVRKALDDA</sequence>
<keyword evidence="4 5" id="KW-0963">Cytoplasm</keyword>
<evidence type="ECO:0000259" key="8">
    <source>
        <dbReference type="Pfam" id="PF21982"/>
    </source>
</evidence>
<evidence type="ECO:0000256" key="3">
    <source>
        <dbReference type="ARBA" id="ARBA00018111"/>
    </source>
</evidence>
<comment type="subcellular location">
    <subcellularLocation>
        <location evidence="1 5">Cytoplasm</location>
    </subcellularLocation>
</comment>
<feature type="domain" description="RecX third three-helical" evidence="7">
    <location>
        <begin position="102"/>
        <end position="147"/>
    </location>
</feature>
<name>A0A1S7LNE6_MAGMO</name>
<feature type="domain" description="RecX first three-helical" evidence="8">
    <location>
        <begin position="7"/>
        <end position="46"/>
    </location>
</feature>
<protein>
    <recommendedName>
        <fullName evidence="3 5">Regulatory protein RecX</fullName>
    </recommendedName>
</protein>
<dbReference type="Pfam" id="PF21981">
    <property type="entry name" value="RecX_HTH3"/>
    <property type="match status" value="1"/>
</dbReference>
<feature type="domain" description="RecX second three-helical" evidence="6">
    <location>
        <begin position="53"/>
        <end position="93"/>
    </location>
</feature>
<evidence type="ECO:0000256" key="4">
    <source>
        <dbReference type="ARBA" id="ARBA00022490"/>
    </source>
</evidence>
<comment type="function">
    <text evidence="5">Modulates RecA activity.</text>
</comment>
<dbReference type="Gene3D" id="1.10.10.10">
    <property type="entry name" value="Winged helix-like DNA-binding domain superfamily/Winged helix DNA-binding domain"/>
    <property type="match status" value="3"/>
</dbReference>
<proteinExistence type="inferred from homology"/>
<organism evidence="9">
    <name type="scientific">Magnetococcus massalia (strain MO-1)</name>
    <dbReference type="NCBI Taxonomy" id="451514"/>
    <lineage>
        <taxon>Bacteria</taxon>
        <taxon>Pseudomonadati</taxon>
        <taxon>Pseudomonadota</taxon>
        <taxon>Magnetococcia</taxon>
        <taxon>Magnetococcales</taxon>
        <taxon>Magnetococcaceae</taxon>
        <taxon>Magnetococcus</taxon>
    </lineage>
</organism>
<dbReference type="PANTHER" id="PTHR33602:SF1">
    <property type="entry name" value="REGULATORY PROTEIN RECX FAMILY PROTEIN"/>
    <property type="match status" value="1"/>
</dbReference>
<dbReference type="InterPro" id="IPR003783">
    <property type="entry name" value="Regulatory_RecX"/>
</dbReference>
<dbReference type="InterPro" id="IPR053925">
    <property type="entry name" value="RecX_HTH_3rd"/>
</dbReference>
<evidence type="ECO:0000259" key="6">
    <source>
        <dbReference type="Pfam" id="PF02631"/>
    </source>
</evidence>
<evidence type="ECO:0000256" key="2">
    <source>
        <dbReference type="ARBA" id="ARBA00009695"/>
    </source>
</evidence>
<evidence type="ECO:0000256" key="1">
    <source>
        <dbReference type="ARBA" id="ARBA00004496"/>
    </source>
</evidence>
<dbReference type="EMBL" id="LO017727">
    <property type="protein sequence ID" value="CRH07664.1"/>
    <property type="molecule type" value="Genomic_DNA"/>
</dbReference>
<dbReference type="HAMAP" id="MF_01114">
    <property type="entry name" value="RecX"/>
    <property type="match status" value="1"/>
</dbReference>
<dbReference type="GO" id="GO:0006282">
    <property type="term" value="P:regulation of DNA repair"/>
    <property type="evidence" value="ECO:0007669"/>
    <property type="project" value="UniProtKB-UniRule"/>
</dbReference>
<reference evidence="9" key="1">
    <citation type="submission" date="2015-04" db="EMBL/GenBank/DDBJ databases">
        <authorList>
            <person name="Syromyatnikov M.Y."/>
            <person name="Popov V.N."/>
        </authorList>
    </citation>
    <scope>NUCLEOTIDE SEQUENCE</scope>
    <source>
        <strain evidence="9">MO-1</strain>
    </source>
</reference>
<dbReference type="AlphaFoldDB" id="A0A1S7LNE6"/>
<evidence type="ECO:0000259" key="7">
    <source>
        <dbReference type="Pfam" id="PF21981"/>
    </source>
</evidence>
<comment type="similarity">
    <text evidence="2 5">Belongs to the RecX family.</text>
</comment>
<dbReference type="Pfam" id="PF02631">
    <property type="entry name" value="RecX_HTH2"/>
    <property type="match status" value="1"/>
</dbReference>
<dbReference type="PANTHER" id="PTHR33602">
    <property type="entry name" value="REGULATORY PROTEIN RECX FAMILY PROTEIN"/>
    <property type="match status" value="1"/>
</dbReference>